<dbReference type="Proteomes" id="UP000541444">
    <property type="component" value="Unassembled WGS sequence"/>
</dbReference>
<evidence type="ECO:0000313" key="2">
    <source>
        <dbReference type="Proteomes" id="UP000541444"/>
    </source>
</evidence>
<evidence type="ECO:0000313" key="1">
    <source>
        <dbReference type="EMBL" id="KAF6149708.1"/>
    </source>
</evidence>
<protein>
    <submittedName>
        <fullName evidence="1">Uncharacterized protein</fullName>
    </submittedName>
</protein>
<proteinExistence type="predicted"/>
<name>A0A7J7M4L1_9MAGN</name>
<keyword evidence="2" id="KW-1185">Reference proteome</keyword>
<dbReference type="EMBL" id="JACGCM010001782">
    <property type="protein sequence ID" value="KAF6149708.1"/>
    <property type="molecule type" value="Genomic_DNA"/>
</dbReference>
<gene>
    <name evidence="1" type="ORF">GIB67_017441</name>
</gene>
<comment type="caution">
    <text evidence="1">The sequence shown here is derived from an EMBL/GenBank/DDBJ whole genome shotgun (WGS) entry which is preliminary data.</text>
</comment>
<organism evidence="1 2">
    <name type="scientific">Kingdonia uniflora</name>
    <dbReference type="NCBI Taxonomy" id="39325"/>
    <lineage>
        <taxon>Eukaryota</taxon>
        <taxon>Viridiplantae</taxon>
        <taxon>Streptophyta</taxon>
        <taxon>Embryophyta</taxon>
        <taxon>Tracheophyta</taxon>
        <taxon>Spermatophyta</taxon>
        <taxon>Magnoliopsida</taxon>
        <taxon>Ranunculales</taxon>
        <taxon>Circaeasteraceae</taxon>
        <taxon>Kingdonia</taxon>
    </lineage>
</organism>
<reference evidence="1 2" key="1">
    <citation type="journal article" date="2020" name="IScience">
        <title>Genome Sequencing of the Endangered Kingdonia uniflora (Circaeasteraceae, Ranunculales) Reveals Potential Mechanisms of Evolutionary Specialization.</title>
        <authorList>
            <person name="Sun Y."/>
            <person name="Deng T."/>
            <person name="Zhang A."/>
            <person name="Moore M.J."/>
            <person name="Landis J.B."/>
            <person name="Lin N."/>
            <person name="Zhang H."/>
            <person name="Zhang X."/>
            <person name="Huang J."/>
            <person name="Zhang X."/>
            <person name="Sun H."/>
            <person name="Wang H."/>
        </authorList>
    </citation>
    <scope>NUCLEOTIDE SEQUENCE [LARGE SCALE GENOMIC DNA]</scope>
    <source>
        <strain evidence="1">TB1705</strain>
        <tissue evidence="1">Leaf</tissue>
    </source>
</reference>
<sequence>LISVQSWYQSQYQTVKSIQIPNFFFYFLIKSNLRSSLMATQGSSNPTMAINNIANLVPIKLTKDNCILWKSLWLPIL</sequence>
<accession>A0A7J7M4L1</accession>
<dbReference type="AlphaFoldDB" id="A0A7J7M4L1"/>
<feature type="non-terminal residue" evidence="1">
    <location>
        <position position="77"/>
    </location>
</feature>